<evidence type="ECO:0000313" key="1">
    <source>
        <dbReference type="EMBL" id="MFC4996897.1"/>
    </source>
</evidence>
<dbReference type="RefSeq" id="WP_380113120.1">
    <property type="nucleotide sequence ID" value="NZ_JBHSIU010000005.1"/>
</dbReference>
<name>A0ABV9VPK2_9ACTN</name>
<accession>A0ABV9VPK2</accession>
<dbReference type="EMBL" id="JBHSIU010000005">
    <property type="protein sequence ID" value="MFC4996897.1"/>
    <property type="molecule type" value="Genomic_DNA"/>
</dbReference>
<evidence type="ECO:0000313" key="2">
    <source>
        <dbReference type="Proteomes" id="UP001595912"/>
    </source>
</evidence>
<keyword evidence="2" id="KW-1185">Reference proteome</keyword>
<sequence length="185" mass="20630">MAADFGPVVTNTALFLYESGIDVRLVRYQLYRTAGGEQVLSVSQLLPVPDAEQFMIRPRSSVSTQAATQAATERRASAVQRLILHQAIPDGTALTIQVPDLVGQDRDAIRAWLDEDQSRSTVHWRNDVKGPVEWAYDAQPHRLIELIRHIIDAATGQPEKAQIWAPAWFRLTDGRTLHQAAEPLS</sequence>
<protein>
    <submittedName>
        <fullName evidence="1">Uncharacterized protein</fullName>
    </submittedName>
</protein>
<gene>
    <name evidence="1" type="ORF">ACFPIJ_03530</name>
</gene>
<proteinExistence type="predicted"/>
<reference evidence="2" key="1">
    <citation type="journal article" date="2019" name="Int. J. Syst. Evol. Microbiol.">
        <title>The Global Catalogue of Microorganisms (GCM) 10K type strain sequencing project: providing services to taxonomists for standard genome sequencing and annotation.</title>
        <authorList>
            <consortium name="The Broad Institute Genomics Platform"/>
            <consortium name="The Broad Institute Genome Sequencing Center for Infectious Disease"/>
            <person name="Wu L."/>
            <person name="Ma J."/>
        </authorList>
    </citation>
    <scope>NUCLEOTIDE SEQUENCE [LARGE SCALE GENOMIC DNA]</scope>
    <source>
        <strain evidence="2">CGMCC 4.7152</strain>
    </source>
</reference>
<comment type="caution">
    <text evidence="1">The sequence shown here is derived from an EMBL/GenBank/DDBJ whole genome shotgun (WGS) entry which is preliminary data.</text>
</comment>
<dbReference type="Proteomes" id="UP001595912">
    <property type="component" value="Unassembled WGS sequence"/>
</dbReference>
<organism evidence="1 2">
    <name type="scientific">Dactylosporangium cerinum</name>
    <dbReference type="NCBI Taxonomy" id="1434730"/>
    <lineage>
        <taxon>Bacteria</taxon>
        <taxon>Bacillati</taxon>
        <taxon>Actinomycetota</taxon>
        <taxon>Actinomycetes</taxon>
        <taxon>Micromonosporales</taxon>
        <taxon>Micromonosporaceae</taxon>
        <taxon>Dactylosporangium</taxon>
    </lineage>
</organism>